<reference evidence="6" key="1">
    <citation type="submission" date="2020-11" db="EMBL/GenBank/DDBJ databases">
        <authorList>
            <consortium name="DOE Joint Genome Institute"/>
            <person name="Ahrendt S."/>
            <person name="Riley R."/>
            <person name="Andreopoulos W."/>
            <person name="Labutti K."/>
            <person name="Pangilinan J."/>
            <person name="Ruiz-Duenas F.J."/>
            <person name="Barrasa J.M."/>
            <person name="Sanchez-Garcia M."/>
            <person name="Camarero S."/>
            <person name="Miyauchi S."/>
            <person name="Serrano A."/>
            <person name="Linde D."/>
            <person name="Babiker R."/>
            <person name="Drula E."/>
            <person name="Ayuso-Fernandez I."/>
            <person name="Pacheco R."/>
            <person name="Padilla G."/>
            <person name="Ferreira P."/>
            <person name="Barriuso J."/>
            <person name="Kellner H."/>
            <person name="Castanera R."/>
            <person name="Alfaro M."/>
            <person name="Ramirez L."/>
            <person name="Pisabarro A.G."/>
            <person name="Kuo A."/>
            <person name="Tritt A."/>
            <person name="Lipzen A."/>
            <person name="He G."/>
            <person name="Yan M."/>
            <person name="Ng V."/>
            <person name="Cullen D."/>
            <person name="Martin F."/>
            <person name="Rosso M.-N."/>
            <person name="Henrissat B."/>
            <person name="Hibbett D."/>
            <person name="Martinez A.T."/>
            <person name="Grigoriev I.V."/>
        </authorList>
    </citation>
    <scope>NUCLEOTIDE SEQUENCE</scope>
    <source>
        <strain evidence="6">CBS 506.95</strain>
    </source>
</reference>
<feature type="domain" description="SHSP" evidence="4">
    <location>
        <begin position="43"/>
        <end position="156"/>
    </location>
</feature>
<dbReference type="InterPro" id="IPR008978">
    <property type="entry name" value="HSP20-like_chaperone"/>
</dbReference>
<comment type="similarity">
    <text evidence="2 3">Belongs to the small heat shock protein (HSP20) family.</text>
</comment>
<evidence type="ECO:0000256" key="3">
    <source>
        <dbReference type="RuleBase" id="RU003616"/>
    </source>
</evidence>
<dbReference type="AlphaFoldDB" id="A0A9P6JT21"/>
<evidence type="ECO:0000313" key="6">
    <source>
        <dbReference type="EMBL" id="KAF9531110.1"/>
    </source>
</evidence>
<name>A0A9P6JT21_9AGAR</name>
<evidence type="ECO:0000256" key="2">
    <source>
        <dbReference type="PROSITE-ProRule" id="PRU00285"/>
    </source>
</evidence>
<keyword evidence="1" id="KW-0346">Stress response</keyword>
<proteinExistence type="inferred from homology"/>
<dbReference type="Pfam" id="PF00011">
    <property type="entry name" value="HSP20"/>
    <property type="match status" value="1"/>
</dbReference>
<dbReference type="InterPro" id="IPR031107">
    <property type="entry name" value="Small_HSP"/>
</dbReference>
<feature type="domain" description="CS" evidence="5">
    <location>
        <begin position="47"/>
        <end position="154"/>
    </location>
</feature>
<dbReference type="EMBL" id="MU157836">
    <property type="protein sequence ID" value="KAF9531110.1"/>
    <property type="molecule type" value="Genomic_DNA"/>
</dbReference>
<dbReference type="OrthoDB" id="1431247at2759"/>
<protein>
    <submittedName>
        <fullName evidence="6">HSP20-like chaperone</fullName>
    </submittedName>
</protein>
<organism evidence="6 7">
    <name type="scientific">Crepidotus variabilis</name>
    <dbReference type="NCBI Taxonomy" id="179855"/>
    <lineage>
        <taxon>Eukaryota</taxon>
        <taxon>Fungi</taxon>
        <taxon>Dikarya</taxon>
        <taxon>Basidiomycota</taxon>
        <taxon>Agaricomycotina</taxon>
        <taxon>Agaricomycetes</taxon>
        <taxon>Agaricomycetidae</taxon>
        <taxon>Agaricales</taxon>
        <taxon>Agaricineae</taxon>
        <taxon>Crepidotaceae</taxon>
        <taxon>Crepidotus</taxon>
    </lineage>
</organism>
<gene>
    <name evidence="6" type="ORF">CPB83DRAFT_122434</name>
</gene>
<evidence type="ECO:0000256" key="1">
    <source>
        <dbReference type="ARBA" id="ARBA00023016"/>
    </source>
</evidence>
<sequence>MSSVFFYEPFYDFDRLFDDSLFSQAAHSRGGNQQLQRRNENDGAIRAFRPRMDLHEDAEKNIVTASFEFPGISKEDVQIDVHNGRLIVSAEAKQSVQHDERGYAVRERRFGKYSRTLQLPQGVKDDEIKASMEHGILNITFPKSTPELAPKKITVN</sequence>
<comment type="caution">
    <text evidence="6">The sequence shown here is derived from an EMBL/GenBank/DDBJ whole genome shotgun (WGS) entry which is preliminary data.</text>
</comment>
<dbReference type="InterPro" id="IPR002068">
    <property type="entry name" value="A-crystallin/Hsp20_dom"/>
</dbReference>
<dbReference type="SUPFAM" id="SSF49764">
    <property type="entry name" value="HSP20-like chaperones"/>
    <property type="match status" value="1"/>
</dbReference>
<dbReference type="Gene3D" id="2.60.40.790">
    <property type="match status" value="1"/>
</dbReference>
<dbReference type="PANTHER" id="PTHR11527">
    <property type="entry name" value="HEAT-SHOCK PROTEIN 20 FAMILY MEMBER"/>
    <property type="match status" value="1"/>
</dbReference>
<dbReference type="PROSITE" id="PS01031">
    <property type="entry name" value="SHSP"/>
    <property type="match status" value="1"/>
</dbReference>
<dbReference type="InterPro" id="IPR007052">
    <property type="entry name" value="CS_dom"/>
</dbReference>
<evidence type="ECO:0000259" key="5">
    <source>
        <dbReference type="PROSITE" id="PS51203"/>
    </source>
</evidence>
<evidence type="ECO:0000259" key="4">
    <source>
        <dbReference type="PROSITE" id="PS01031"/>
    </source>
</evidence>
<evidence type="ECO:0000313" key="7">
    <source>
        <dbReference type="Proteomes" id="UP000807306"/>
    </source>
</evidence>
<keyword evidence="7" id="KW-1185">Reference proteome</keyword>
<dbReference type="Proteomes" id="UP000807306">
    <property type="component" value="Unassembled WGS sequence"/>
</dbReference>
<dbReference type="CDD" id="cd06464">
    <property type="entry name" value="ACD_sHsps-like"/>
    <property type="match status" value="1"/>
</dbReference>
<dbReference type="PROSITE" id="PS51203">
    <property type="entry name" value="CS"/>
    <property type="match status" value="1"/>
</dbReference>
<accession>A0A9P6JT21</accession>